<feature type="chain" id="PRO_5027640289" description="Amine oxidase" evidence="11">
    <location>
        <begin position="20"/>
        <end position="564"/>
    </location>
</feature>
<keyword evidence="4 10" id="KW-0560">Oxidoreductase</keyword>
<dbReference type="GO" id="GO:0005741">
    <property type="term" value="C:mitochondrial outer membrane"/>
    <property type="evidence" value="ECO:0007669"/>
    <property type="project" value="UniProtKB-SubCell"/>
</dbReference>
<dbReference type="GO" id="GO:0008061">
    <property type="term" value="F:chitin binding"/>
    <property type="evidence" value="ECO:0007669"/>
    <property type="project" value="InterPro"/>
</dbReference>
<evidence type="ECO:0000313" key="13">
    <source>
        <dbReference type="Proteomes" id="UP000515163"/>
    </source>
</evidence>
<dbReference type="InterPro" id="IPR036188">
    <property type="entry name" value="FAD/NAD-bd_sf"/>
</dbReference>
<feature type="binding site" evidence="9">
    <location>
        <position position="508"/>
    </location>
    <ligand>
        <name>FAD</name>
        <dbReference type="ChEBI" id="CHEBI:57692"/>
    </ligand>
</feature>
<keyword evidence="10" id="KW-0285">Flavoprotein</keyword>
<accession>A0A6P8HWT9</accession>
<evidence type="ECO:0000256" key="1">
    <source>
        <dbReference type="ARBA" id="ARBA00001974"/>
    </source>
</evidence>
<evidence type="ECO:0000256" key="3">
    <source>
        <dbReference type="ARBA" id="ARBA00005995"/>
    </source>
</evidence>
<dbReference type="PANTHER" id="PTHR43563">
    <property type="entry name" value="AMINE OXIDASE"/>
    <property type="match status" value="1"/>
</dbReference>
<gene>
    <name evidence="14" type="primary">LOC116296883</name>
</gene>
<dbReference type="InterPro" id="IPR002557">
    <property type="entry name" value="Chitin-bd_dom"/>
</dbReference>
<protein>
    <recommendedName>
        <fullName evidence="10">Amine oxidase</fullName>
        <ecNumber evidence="10">1.4.3.-</ecNumber>
    </recommendedName>
</protein>
<comment type="catalytic activity">
    <reaction evidence="6">
        <text>a secondary aliphatic amine + O2 + H2O = a primary amine + an aldehyde + H2O2</text>
        <dbReference type="Rhea" id="RHEA:26414"/>
        <dbReference type="ChEBI" id="CHEBI:15377"/>
        <dbReference type="ChEBI" id="CHEBI:15379"/>
        <dbReference type="ChEBI" id="CHEBI:16240"/>
        <dbReference type="ChEBI" id="CHEBI:17478"/>
        <dbReference type="ChEBI" id="CHEBI:58855"/>
        <dbReference type="ChEBI" id="CHEBI:65296"/>
        <dbReference type="EC" id="1.4.3.4"/>
    </reaction>
</comment>
<feature type="signal peptide" evidence="11">
    <location>
        <begin position="1"/>
        <end position="19"/>
    </location>
</feature>
<evidence type="ECO:0000256" key="9">
    <source>
        <dbReference type="PIRSR" id="PIRSR601613-1"/>
    </source>
</evidence>
<evidence type="ECO:0000256" key="6">
    <source>
        <dbReference type="ARBA" id="ARBA00048448"/>
    </source>
</evidence>
<proteinExistence type="inferred from homology"/>
<evidence type="ECO:0000256" key="7">
    <source>
        <dbReference type="ARBA" id="ARBA00049354"/>
    </source>
</evidence>
<comment type="similarity">
    <text evidence="3 10">Belongs to the flavin monoamine oxidase family.</text>
</comment>
<dbReference type="AlphaFoldDB" id="A0A6P8HWT9"/>
<reference evidence="14" key="1">
    <citation type="submission" date="2025-08" db="UniProtKB">
        <authorList>
            <consortium name="RefSeq"/>
        </authorList>
    </citation>
    <scope>IDENTIFICATION</scope>
</reference>
<comment type="cofactor">
    <cofactor evidence="1 10">
        <name>FAD</name>
        <dbReference type="ChEBI" id="CHEBI:57692"/>
    </cofactor>
</comment>
<feature type="binding site" evidence="9">
    <location>
        <position position="148"/>
    </location>
    <ligand>
        <name>substrate</name>
    </ligand>
</feature>
<dbReference type="InterPro" id="IPR036508">
    <property type="entry name" value="Chitin-bd_dom_sf"/>
</dbReference>
<dbReference type="PANTHER" id="PTHR43563:SF1">
    <property type="entry name" value="AMINE OXIDASE [FLAVIN-CONTAINING] B"/>
    <property type="match status" value="1"/>
</dbReference>
<dbReference type="GeneID" id="116296883"/>
<dbReference type="GO" id="GO:0097621">
    <property type="term" value="F:monoamine oxidase activity"/>
    <property type="evidence" value="ECO:0007669"/>
    <property type="project" value="UniProtKB-EC"/>
</dbReference>
<sequence>MMKLAFFLWFCFLFCVIGASHEGDYRDTFCNFKNDGVYADPYDGCKGFIHCHNYHADYKLCPGGLLFNAKTGMCDWPGNVTCPIGVLDCEVGIVGGGISGLYMAYMLLKTKKESKVCIFEKDPNLGGRIRDYHFKQAPKVDIGLGAWRIDKLHFIMIDLLKELGITHREWSFVEPSLIESRGVKANNHEAIKQAYPTLRAHPLFGRMTSSQLLSHACKPEHIANVDSYATVDTYFSNILIPEAAEYLSELYGYKGDYTDFIAPKSYMEFTEMSMKLSDKYIRPTGGMSTIISTLKNKVEAMGGKIFTSTGIRSLFKDGANFVLITPKLRVNSRKIIVATPPVQFRAINGSTAKRIQDTPQFDSIQPIPAFKGAAVYSNAWWEKIRVAGSPVLPGQKFISYSNCLGISMAHRGKGTNGEGVLHTMYSDGACSRRWADIANLKKNFLNAEVHRALEKKYGTKIPTPLETAYQYWDSAWHFQKPGTPYSMVDISNWAKRPFPGENIFVVGEAFHPYRGWCEGSIESSQNALKDGWGIHIGVTARAEGRTAQKEELSQLIRSKSMARA</sequence>
<dbReference type="PRINTS" id="PR00757">
    <property type="entry name" value="AMINEOXDASEF"/>
</dbReference>
<comment type="catalytic activity">
    <reaction evidence="7">
        <text>benzylamine + O2 + H2O = benzaldehyde + H2O2 + NH4(+)</text>
        <dbReference type="Rhea" id="RHEA:59424"/>
        <dbReference type="ChEBI" id="CHEBI:15377"/>
        <dbReference type="ChEBI" id="CHEBI:15379"/>
        <dbReference type="ChEBI" id="CHEBI:16240"/>
        <dbReference type="ChEBI" id="CHEBI:17169"/>
        <dbReference type="ChEBI" id="CHEBI:28938"/>
        <dbReference type="ChEBI" id="CHEBI:225238"/>
    </reaction>
    <physiologicalReaction direction="left-to-right" evidence="7">
        <dbReference type="Rhea" id="RHEA:59425"/>
    </physiologicalReaction>
</comment>
<dbReference type="SUPFAM" id="SSF57625">
    <property type="entry name" value="Invertebrate chitin-binding proteins"/>
    <property type="match status" value="1"/>
</dbReference>
<dbReference type="SUPFAM" id="SSF51905">
    <property type="entry name" value="FAD/NAD(P)-binding domain"/>
    <property type="match status" value="1"/>
</dbReference>
<dbReference type="Gene3D" id="3.50.50.60">
    <property type="entry name" value="FAD/NAD(P)-binding domain"/>
    <property type="match status" value="1"/>
</dbReference>
<dbReference type="InParanoid" id="A0A6P8HWT9"/>
<keyword evidence="11" id="KW-0732">Signal</keyword>
<keyword evidence="10" id="KW-0274">FAD</keyword>
<dbReference type="RefSeq" id="XP_031560854.1">
    <property type="nucleotide sequence ID" value="XM_031704994.1"/>
</dbReference>
<evidence type="ECO:0000256" key="5">
    <source>
        <dbReference type="ARBA" id="ARBA00045409"/>
    </source>
</evidence>
<evidence type="ECO:0000256" key="8">
    <source>
        <dbReference type="ARBA" id="ARBA00049430"/>
    </source>
</evidence>
<dbReference type="GO" id="GO:0005576">
    <property type="term" value="C:extracellular region"/>
    <property type="evidence" value="ECO:0007669"/>
    <property type="project" value="InterPro"/>
</dbReference>
<comment type="subcellular location">
    <subcellularLocation>
        <location evidence="2">Mitochondrion outer membrane</location>
        <topology evidence="2">Single-pass type IV membrane protein</topology>
        <orientation evidence="2">Cytoplasmic side</orientation>
    </subcellularLocation>
</comment>
<evidence type="ECO:0000256" key="4">
    <source>
        <dbReference type="ARBA" id="ARBA00023002"/>
    </source>
</evidence>
<feature type="binding site" evidence="9">
    <location>
        <position position="99"/>
    </location>
    <ligand>
        <name>FAD</name>
        <dbReference type="ChEBI" id="CHEBI:57692"/>
    </ligand>
</feature>
<dbReference type="Proteomes" id="UP000515163">
    <property type="component" value="Unplaced"/>
</dbReference>
<comment type="catalytic activity">
    <reaction evidence="8">
        <text>N-acetylputrescine + O2 + H2O = 4-acetamidobutanal + H2O2 + NH4(+)</text>
        <dbReference type="Rhea" id="RHEA:70283"/>
        <dbReference type="ChEBI" id="CHEBI:7386"/>
        <dbReference type="ChEBI" id="CHEBI:15377"/>
        <dbReference type="ChEBI" id="CHEBI:15379"/>
        <dbReference type="ChEBI" id="CHEBI:16240"/>
        <dbReference type="ChEBI" id="CHEBI:28938"/>
        <dbReference type="ChEBI" id="CHEBI:58263"/>
    </reaction>
    <physiologicalReaction direction="left-to-right" evidence="8">
        <dbReference type="Rhea" id="RHEA:70284"/>
    </physiologicalReaction>
</comment>
<dbReference type="OrthoDB" id="5962290at2759"/>
<evidence type="ECO:0000259" key="12">
    <source>
        <dbReference type="PROSITE" id="PS50940"/>
    </source>
</evidence>
<dbReference type="GO" id="GO:0008131">
    <property type="term" value="F:primary methylamine oxidase activity"/>
    <property type="evidence" value="ECO:0007669"/>
    <property type="project" value="UniProtKB-ARBA"/>
</dbReference>
<organism evidence="13 14">
    <name type="scientific">Actinia tenebrosa</name>
    <name type="common">Australian red waratah sea anemone</name>
    <dbReference type="NCBI Taxonomy" id="6105"/>
    <lineage>
        <taxon>Eukaryota</taxon>
        <taxon>Metazoa</taxon>
        <taxon>Cnidaria</taxon>
        <taxon>Anthozoa</taxon>
        <taxon>Hexacorallia</taxon>
        <taxon>Actiniaria</taxon>
        <taxon>Actiniidae</taxon>
        <taxon>Actinia</taxon>
    </lineage>
</organism>
<name>A0A6P8HWT9_ACTTE</name>
<feature type="binding site" evidence="9">
    <location>
        <begin position="145"/>
        <end position="148"/>
    </location>
    <ligand>
        <name>FAD</name>
        <dbReference type="ChEBI" id="CHEBI:57692"/>
    </ligand>
</feature>
<evidence type="ECO:0000256" key="10">
    <source>
        <dbReference type="RuleBase" id="RU362067"/>
    </source>
</evidence>
<feature type="domain" description="Chitin-binding type-2" evidence="12">
    <location>
        <begin position="27"/>
        <end position="84"/>
    </location>
</feature>
<dbReference type="Pfam" id="PF01593">
    <property type="entry name" value="Amino_oxidase"/>
    <property type="match status" value="1"/>
</dbReference>
<dbReference type="InterPro" id="IPR002937">
    <property type="entry name" value="Amino_oxidase"/>
</dbReference>
<dbReference type="KEGG" id="aten:116296883"/>
<dbReference type="PROSITE" id="PS50940">
    <property type="entry name" value="CHIT_BIND_II"/>
    <property type="match status" value="1"/>
</dbReference>
<evidence type="ECO:0000256" key="11">
    <source>
        <dbReference type="SAM" id="SignalP"/>
    </source>
</evidence>
<comment type="function">
    <text evidence="5">Catalyzes the oxidative deamination of primary and some secondary amines such as neurotransmitters, and exogenous amines including the tertiary amine, neurotoxin 1-methyl-4-phenyl-1,2,3,6-tetrahydropyridine (MPTP), with concomitant reduction of oxygen to hydrogen peroxide and participates in the metabolism of neuroactive and vasoactive amines in the central nervous system and peripheral tissues. Preferentially degrades benzylamine and phenylethylamine.</text>
</comment>
<dbReference type="EC" id="1.4.3.-" evidence="10"/>
<keyword evidence="13" id="KW-1185">Reference proteome</keyword>
<evidence type="ECO:0000256" key="2">
    <source>
        <dbReference type="ARBA" id="ARBA00004362"/>
    </source>
</evidence>
<dbReference type="Pfam" id="PF01607">
    <property type="entry name" value="CBM_14"/>
    <property type="match status" value="1"/>
</dbReference>
<dbReference type="SMART" id="SM00494">
    <property type="entry name" value="ChtBD2"/>
    <property type="match status" value="1"/>
</dbReference>
<dbReference type="InterPro" id="IPR050703">
    <property type="entry name" value="Flavin_MAO"/>
</dbReference>
<dbReference type="Gene3D" id="2.170.140.10">
    <property type="entry name" value="Chitin binding domain"/>
    <property type="match status" value="1"/>
</dbReference>
<evidence type="ECO:0000313" key="14">
    <source>
        <dbReference type="RefSeq" id="XP_031560854.1"/>
    </source>
</evidence>
<dbReference type="InterPro" id="IPR001613">
    <property type="entry name" value="Flavin_amine_oxidase"/>
</dbReference>